<name>A0A8S1H6W4_9PELO</name>
<dbReference type="InterPro" id="IPR000306">
    <property type="entry name" value="Znf_FYVE"/>
</dbReference>
<protein>
    <recommendedName>
        <fullName evidence="5">FYVE-type domain-containing protein</fullName>
    </recommendedName>
</protein>
<accession>A0A8S1H6W4</accession>
<dbReference type="AlphaFoldDB" id="A0A8S1H6W4"/>
<dbReference type="InterPro" id="IPR013083">
    <property type="entry name" value="Znf_RING/FYVE/PHD"/>
</dbReference>
<sequence>MKDSGQLNFFNKLDEPNEYSPATPMGGGSFFSGLIDRVFRTETPSSSSIPRVSSVPSTNVESAISNSIVSNLPAPSNANFNGSFQRKNPGKVDAKVELKNYNDSSFKQYWMPDATGKECYQCEERFTTFRRRHHCRLCGQIFCSKCCNNRVDGSSLGYLGELRLCDFCATKVQQKSNEPSILQGRKNSQQTILSRKLSDQSKVMNSDTVKTVSNGTIWSICPGTSIDSPEDPPIQNKIQVNDYSPSILSVHELCAGSHISGGLQLNETMTSLISEEDESGPDCFVSNFVFRISDSSDMFAYANMATTNTVKDVLASQEVESGRKITYPKMSTEEKNLEINTENNLKEIFLKNTEKILDDILFREDIDSQRWKTIIFKNS</sequence>
<evidence type="ECO:0000256" key="3">
    <source>
        <dbReference type="ARBA" id="ARBA00022833"/>
    </source>
</evidence>
<dbReference type="EMBL" id="CAJGYM010000010">
    <property type="protein sequence ID" value="CAD6189060.1"/>
    <property type="molecule type" value="Genomic_DNA"/>
</dbReference>
<organism evidence="6 7">
    <name type="scientific">Caenorhabditis auriculariae</name>
    <dbReference type="NCBI Taxonomy" id="2777116"/>
    <lineage>
        <taxon>Eukaryota</taxon>
        <taxon>Metazoa</taxon>
        <taxon>Ecdysozoa</taxon>
        <taxon>Nematoda</taxon>
        <taxon>Chromadorea</taxon>
        <taxon>Rhabditida</taxon>
        <taxon>Rhabditina</taxon>
        <taxon>Rhabditomorpha</taxon>
        <taxon>Rhabditoidea</taxon>
        <taxon>Rhabditidae</taxon>
        <taxon>Peloderinae</taxon>
        <taxon>Caenorhabditis</taxon>
    </lineage>
</organism>
<evidence type="ECO:0000259" key="5">
    <source>
        <dbReference type="PROSITE" id="PS50178"/>
    </source>
</evidence>
<dbReference type="GO" id="GO:1903426">
    <property type="term" value="P:regulation of reactive oxygen species biosynthetic process"/>
    <property type="evidence" value="ECO:0007669"/>
    <property type="project" value="TreeGrafter"/>
</dbReference>
<evidence type="ECO:0000313" key="6">
    <source>
        <dbReference type="EMBL" id="CAD6189060.1"/>
    </source>
</evidence>
<dbReference type="InterPro" id="IPR043548">
    <property type="entry name" value="PIKfyve"/>
</dbReference>
<dbReference type="Pfam" id="PF01363">
    <property type="entry name" value="FYVE"/>
    <property type="match status" value="1"/>
</dbReference>
<dbReference type="Gene3D" id="3.30.40.10">
    <property type="entry name" value="Zinc/RING finger domain, C3HC4 (zinc finger)"/>
    <property type="match status" value="1"/>
</dbReference>
<keyword evidence="1" id="KW-0479">Metal-binding</keyword>
<dbReference type="CDD" id="cd15725">
    <property type="entry name" value="FYVE_PIKfyve_Fab1"/>
    <property type="match status" value="1"/>
</dbReference>
<comment type="caution">
    <text evidence="6">The sequence shown here is derived from an EMBL/GenBank/DDBJ whole genome shotgun (WGS) entry which is preliminary data.</text>
</comment>
<dbReference type="InterPro" id="IPR017455">
    <property type="entry name" value="Znf_FYVE-rel"/>
</dbReference>
<evidence type="ECO:0000256" key="2">
    <source>
        <dbReference type="ARBA" id="ARBA00022771"/>
    </source>
</evidence>
<dbReference type="GO" id="GO:0031410">
    <property type="term" value="C:cytoplasmic vesicle"/>
    <property type="evidence" value="ECO:0007669"/>
    <property type="project" value="TreeGrafter"/>
</dbReference>
<dbReference type="GO" id="GO:0000285">
    <property type="term" value="F:1-phosphatidylinositol-3-phosphate 5-kinase activity"/>
    <property type="evidence" value="ECO:0007669"/>
    <property type="project" value="InterPro"/>
</dbReference>
<dbReference type="PANTHER" id="PTHR46715">
    <property type="entry name" value="1-PHOSPHATIDYLINOSITOL 3-PHOSPHATE 5-KINASE"/>
    <property type="match status" value="1"/>
</dbReference>
<proteinExistence type="predicted"/>
<dbReference type="InterPro" id="IPR011011">
    <property type="entry name" value="Znf_FYVE_PHD"/>
</dbReference>
<dbReference type="SUPFAM" id="SSF57903">
    <property type="entry name" value="FYVE/PHD zinc finger"/>
    <property type="match status" value="1"/>
</dbReference>
<keyword evidence="2 4" id="KW-0863">Zinc-finger</keyword>
<dbReference type="FunFam" id="3.30.40.10:FF:000057">
    <property type="entry name" value="1-phosphatidylinositol 3-phosphate 5-kinase isoform X1"/>
    <property type="match status" value="1"/>
</dbReference>
<dbReference type="Proteomes" id="UP000835052">
    <property type="component" value="Unassembled WGS sequence"/>
</dbReference>
<dbReference type="PANTHER" id="PTHR46715:SF1">
    <property type="entry name" value="1-PHOSPHATIDYLINOSITOL 3-PHOSPHATE 5-KINASE"/>
    <property type="match status" value="1"/>
</dbReference>
<evidence type="ECO:0000256" key="4">
    <source>
        <dbReference type="PROSITE-ProRule" id="PRU00091"/>
    </source>
</evidence>
<dbReference type="GO" id="GO:0032438">
    <property type="term" value="P:melanosome organization"/>
    <property type="evidence" value="ECO:0007669"/>
    <property type="project" value="TreeGrafter"/>
</dbReference>
<dbReference type="GO" id="GO:0090385">
    <property type="term" value="P:phagosome-lysosome fusion"/>
    <property type="evidence" value="ECO:0007669"/>
    <property type="project" value="TreeGrafter"/>
</dbReference>
<evidence type="ECO:0000313" key="7">
    <source>
        <dbReference type="Proteomes" id="UP000835052"/>
    </source>
</evidence>
<dbReference type="GO" id="GO:0008270">
    <property type="term" value="F:zinc ion binding"/>
    <property type="evidence" value="ECO:0007669"/>
    <property type="project" value="UniProtKB-KW"/>
</dbReference>
<reference evidence="6" key="1">
    <citation type="submission" date="2020-10" db="EMBL/GenBank/DDBJ databases">
        <authorList>
            <person name="Kikuchi T."/>
        </authorList>
    </citation>
    <scope>NUCLEOTIDE SEQUENCE</scope>
    <source>
        <strain evidence="6">NKZ352</strain>
    </source>
</reference>
<dbReference type="OrthoDB" id="158357at2759"/>
<gene>
    <name evidence="6" type="ORF">CAUJ_LOCUS4979</name>
</gene>
<dbReference type="PROSITE" id="PS50178">
    <property type="entry name" value="ZF_FYVE"/>
    <property type="match status" value="1"/>
</dbReference>
<evidence type="ECO:0000256" key="1">
    <source>
        <dbReference type="ARBA" id="ARBA00022723"/>
    </source>
</evidence>
<dbReference type="SMART" id="SM00064">
    <property type="entry name" value="FYVE"/>
    <property type="match status" value="1"/>
</dbReference>
<feature type="domain" description="FYVE-type" evidence="5">
    <location>
        <begin position="113"/>
        <end position="173"/>
    </location>
</feature>
<dbReference type="GO" id="GO:0012506">
    <property type="term" value="C:vesicle membrane"/>
    <property type="evidence" value="ECO:0007669"/>
    <property type="project" value="TreeGrafter"/>
</dbReference>
<dbReference type="GO" id="GO:0052810">
    <property type="term" value="F:1-phosphatidylinositol-5-kinase activity"/>
    <property type="evidence" value="ECO:0007669"/>
    <property type="project" value="TreeGrafter"/>
</dbReference>
<keyword evidence="7" id="KW-1185">Reference proteome</keyword>
<keyword evidence="3" id="KW-0862">Zinc</keyword>